<name>A0ACC1D586_9NEOP</name>
<evidence type="ECO:0000313" key="2">
    <source>
        <dbReference type="Proteomes" id="UP000824533"/>
    </source>
</evidence>
<proteinExistence type="predicted"/>
<dbReference type="EMBL" id="CM034395">
    <property type="protein sequence ID" value="KAJ0178753.1"/>
    <property type="molecule type" value="Genomic_DNA"/>
</dbReference>
<dbReference type="Proteomes" id="UP000824533">
    <property type="component" value="Linkage Group LG09"/>
</dbReference>
<keyword evidence="2" id="KW-1185">Reference proteome</keyword>
<evidence type="ECO:0000313" key="1">
    <source>
        <dbReference type="EMBL" id="KAJ0178753.1"/>
    </source>
</evidence>
<reference evidence="1 2" key="1">
    <citation type="journal article" date="2021" name="Front. Genet.">
        <title>Chromosome-Level Genome Assembly Reveals Significant Gene Expansion in the Toll and IMD Signaling Pathways of Dendrolimus kikuchii.</title>
        <authorList>
            <person name="Zhou J."/>
            <person name="Wu P."/>
            <person name="Xiong Z."/>
            <person name="Liu N."/>
            <person name="Zhao N."/>
            <person name="Ji M."/>
            <person name="Qiu Y."/>
            <person name="Yang B."/>
        </authorList>
    </citation>
    <scope>NUCLEOTIDE SEQUENCE [LARGE SCALE GENOMIC DNA]</scope>
    <source>
        <strain evidence="1">Ann1</strain>
    </source>
</reference>
<sequence length="290" mass="33399">MFFLGSNLTFQLFKGFITEKRLFLRRNSNRKSYKLLFFGSDRIALSSFKKVNEFRKQEKLIDRLDLVITKTSKIKTEIEKYAQKEEIKTILWPLQSLQMAEYDLGLIVAFGHLIKKDLLAKFPLGMVNVHPSLLPRWRGAAPIIYTLMHGDTTTGVTLMKIQPDIFDVGEIISQKRVDIPKDVKLPELTTQLSEIGAEMLVYCIRNLPNSIEDTQPQSNEGVTYAKKINKNISEVRWSEMSAEGVYNLYRAVYGKTITKCSTLKDIDRPNKKLMLHVQCDLYADLLLNNQ</sequence>
<protein>
    <submittedName>
        <fullName evidence="1">Uncharacterized protein</fullName>
    </submittedName>
</protein>
<organism evidence="1 2">
    <name type="scientific">Dendrolimus kikuchii</name>
    <dbReference type="NCBI Taxonomy" id="765133"/>
    <lineage>
        <taxon>Eukaryota</taxon>
        <taxon>Metazoa</taxon>
        <taxon>Ecdysozoa</taxon>
        <taxon>Arthropoda</taxon>
        <taxon>Hexapoda</taxon>
        <taxon>Insecta</taxon>
        <taxon>Pterygota</taxon>
        <taxon>Neoptera</taxon>
        <taxon>Endopterygota</taxon>
        <taxon>Lepidoptera</taxon>
        <taxon>Glossata</taxon>
        <taxon>Ditrysia</taxon>
        <taxon>Bombycoidea</taxon>
        <taxon>Lasiocampidae</taxon>
        <taxon>Dendrolimus</taxon>
    </lineage>
</organism>
<accession>A0ACC1D586</accession>
<gene>
    <name evidence="1" type="ORF">K1T71_005528</name>
</gene>
<comment type="caution">
    <text evidence="1">The sequence shown here is derived from an EMBL/GenBank/DDBJ whole genome shotgun (WGS) entry which is preliminary data.</text>
</comment>